<dbReference type="GO" id="GO:0016887">
    <property type="term" value="F:ATP hydrolysis activity"/>
    <property type="evidence" value="ECO:0007669"/>
    <property type="project" value="InterPro"/>
</dbReference>
<dbReference type="Proteomes" id="UP000219669">
    <property type="component" value="Unassembled WGS sequence"/>
</dbReference>
<evidence type="ECO:0000256" key="2">
    <source>
        <dbReference type="ARBA" id="ARBA00022448"/>
    </source>
</evidence>
<keyword evidence="4" id="KW-0547">Nucleotide-binding</keyword>
<dbReference type="PROSITE" id="PS00211">
    <property type="entry name" value="ABC_TRANSPORTER_1"/>
    <property type="match status" value="1"/>
</dbReference>
<keyword evidence="5 7" id="KW-0067">ATP-binding</keyword>
<sequence>MKSRILPEISFIKIIMNTLEIHNISLGYKQNGSLKTILHDFNLHIQAGELVSLLGASGVGKSSLLRVLAGLNQPLSGSVSLFGEKLTKPHPRVGLVFQSAALLPWLNVRDNVAFGLDFAHQPKISKDEQNQRIESALQEVGLANAANKYPSELSGGMAQRAALARGIVRQPQVLLLDEPFSALDAVIREQMQTMLRQIVQHHNTAALMVTHDIDEALLVSDRIVLVGGNGRIAGTWQPELPFPRTTRLAELQNMRTEIVQTLHSAQQYANQAQTVEFVI</sequence>
<dbReference type="InterPro" id="IPR050166">
    <property type="entry name" value="ABC_transporter_ATP-bind"/>
</dbReference>
<keyword evidence="2" id="KW-0813">Transport</keyword>
<organism evidence="7 8">
    <name type="scientific">Alysiella filiformis DSM 16848</name>
    <dbReference type="NCBI Taxonomy" id="1120981"/>
    <lineage>
        <taxon>Bacteria</taxon>
        <taxon>Pseudomonadati</taxon>
        <taxon>Pseudomonadota</taxon>
        <taxon>Betaproteobacteria</taxon>
        <taxon>Neisseriales</taxon>
        <taxon>Neisseriaceae</taxon>
        <taxon>Alysiella</taxon>
    </lineage>
</organism>
<dbReference type="CDD" id="cd03293">
    <property type="entry name" value="ABC_NrtD_SsuB_transporters"/>
    <property type="match status" value="1"/>
</dbReference>
<proteinExistence type="inferred from homology"/>
<keyword evidence="3" id="KW-0472">Membrane</keyword>
<dbReference type="SUPFAM" id="SSF52540">
    <property type="entry name" value="P-loop containing nucleoside triphosphate hydrolases"/>
    <property type="match status" value="1"/>
</dbReference>
<dbReference type="InterPro" id="IPR003593">
    <property type="entry name" value="AAA+_ATPase"/>
</dbReference>
<dbReference type="RefSeq" id="WP_224446337.1">
    <property type="nucleotide sequence ID" value="NZ_CP083931.1"/>
</dbReference>
<name>A0A286EA40_9NEIS</name>
<evidence type="ECO:0000313" key="7">
    <source>
        <dbReference type="EMBL" id="SOD67749.1"/>
    </source>
</evidence>
<evidence type="ECO:0000259" key="6">
    <source>
        <dbReference type="PROSITE" id="PS50893"/>
    </source>
</evidence>
<gene>
    <name evidence="7" type="ORF">SAMN02746062_01019</name>
</gene>
<dbReference type="EMBL" id="OCNF01000006">
    <property type="protein sequence ID" value="SOD67749.1"/>
    <property type="molecule type" value="Genomic_DNA"/>
</dbReference>
<dbReference type="Gene3D" id="3.40.50.300">
    <property type="entry name" value="P-loop containing nucleotide triphosphate hydrolases"/>
    <property type="match status" value="1"/>
</dbReference>
<keyword evidence="3" id="KW-1003">Cell membrane</keyword>
<dbReference type="PANTHER" id="PTHR42788:SF19">
    <property type="entry name" value="ALIPHATIC SULFONATES IMPORT ATP-BINDING PROTEIN SSUB 2"/>
    <property type="match status" value="1"/>
</dbReference>
<accession>A0A286EA40</accession>
<evidence type="ECO:0000256" key="3">
    <source>
        <dbReference type="ARBA" id="ARBA00022475"/>
    </source>
</evidence>
<keyword evidence="8" id="KW-1185">Reference proteome</keyword>
<evidence type="ECO:0000256" key="1">
    <source>
        <dbReference type="ARBA" id="ARBA00005417"/>
    </source>
</evidence>
<dbReference type="AlphaFoldDB" id="A0A286EA40"/>
<feature type="domain" description="ABC transporter" evidence="6">
    <location>
        <begin position="19"/>
        <end position="252"/>
    </location>
</feature>
<dbReference type="GO" id="GO:0005524">
    <property type="term" value="F:ATP binding"/>
    <property type="evidence" value="ECO:0007669"/>
    <property type="project" value="UniProtKB-KW"/>
</dbReference>
<comment type="similarity">
    <text evidence="1">Belongs to the ABC transporter superfamily.</text>
</comment>
<evidence type="ECO:0000256" key="5">
    <source>
        <dbReference type="ARBA" id="ARBA00022840"/>
    </source>
</evidence>
<evidence type="ECO:0000256" key="4">
    <source>
        <dbReference type="ARBA" id="ARBA00022741"/>
    </source>
</evidence>
<dbReference type="Pfam" id="PF00005">
    <property type="entry name" value="ABC_tran"/>
    <property type="match status" value="1"/>
</dbReference>
<reference evidence="7 8" key="1">
    <citation type="submission" date="2017-09" db="EMBL/GenBank/DDBJ databases">
        <authorList>
            <person name="Ehlers B."/>
            <person name="Leendertz F.H."/>
        </authorList>
    </citation>
    <scope>NUCLEOTIDE SEQUENCE [LARGE SCALE GENOMIC DNA]</scope>
    <source>
        <strain evidence="7 8">DSM 16848</strain>
    </source>
</reference>
<dbReference type="PROSITE" id="PS50893">
    <property type="entry name" value="ABC_TRANSPORTER_2"/>
    <property type="match status" value="1"/>
</dbReference>
<dbReference type="SMART" id="SM00382">
    <property type="entry name" value="AAA"/>
    <property type="match status" value="1"/>
</dbReference>
<dbReference type="InterPro" id="IPR027417">
    <property type="entry name" value="P-loop_NTPase"/>
</dbReference>
<dbReference type="PANTHER" id="PTHR42788">
    <property type="entry name" value="TAURINE IMPORT ATP-BINDING PROTEIN-RELATED"/>
    <property type="match status" value="1"/>
</dbReference>
<protein>
    <submittedName>
        <fullName evidence="7">NitT/TauT family transport system ATP-binding protein</fullName>
    </submittedName>
</protein>
<dbReference type="InterPro" id="IPR003439">
    <property type="entry name" value="ABC_transporter-like_ATP-bd"/>
</dbReference>
<evidence type="ECO:0000313" key="8">
    <source>
        <dbReference type="Proteomes" id="UP000219669"/>
    </source>
</evidence>
<dbReference type="InterPro" id="IPR017871">
    <property type="entry name" value="ABC_transporter-like_CS"/>
</dbReference>